<evidence type="ECO:0000256" key="1">
    <source>
        <dbReference type="SAM" id="Phobius"/>
    </source>
</evidence>
<dbReference type="GO" id="GO:0009636">
    <property type="term" value="P:response to toxic substance"/>
    <property type="evidence" value="ECO:0007669"/>
    <property type="project" value="TreeGrafter"/>
</dbReference>
<reference evidence="3 4" key="1">
    <citation type="submission" date="2022-04" db="EMBL/GenBank/DDBJ databases">
        <title>Diverse halophilic archaea isolated from saline environments.</title>
        <authorList>
            <person name="Cui H.-L."/>
        </authorList>
    </citation>
    <scope>NUCLEOTIDE SEQUENCE [LARGE SCALE GENOMIC DNA]</scope>
    <source>
        <strain evidence="3 4">XZYJT49</strain>
    </source>
</reference>
<feature type="transmembrane region" description="Helical" evidence="1">
    <location>
        <begin position="89"/>
        <end position="107"/>
    </location>
</feature>
<dbReference type="EMBL" id="CP096659">
    <property type="protein sequence ID" value="UPV73373.1"/>
    <property type="molecule type" value="Genomic_DNA"/>
</dbReference>
<dbReference type="GeneID" id="72186043"/>
<gene>
    <name evidence="3" type="ORF">M0R89_12550</name>
</gene>
<feature type="domain" description="DUF1648" evidence="2">
    <location>
        <begin position="13"/>
        <end position="58"/>
    </location>
</feature>
<sequence>MSLRRSYLAGAFLVALSAAMSALAYPEMPAEMATHWNGAGEIDGRTPKLVALALFPALSAGMLALFAALPRVDPLGENVAQFREQYDTFVVLLLAFLTYVHGLVLAANAGYEFAVMQALAPAIGGLYYYVGVLSAHAERNWFVGIRTPWTISNDEVWRQTHERAAPLFKVAGVVAALGALVPAYAELLVAAPVFAVALYSTVYSYVAYRRVGA</sequence>
<dbReference type="Pfam" id="PF13630">
    <property type="entry name" value="SdpI"/>
    <property type="match status" value="1"/>
</dbReference>
<keyword evidence="4" id="KW-1185">Reference proteome</keyword>
<name>A0A8U0HRJ3_9EURY</name>
<dbReference type="PANTHER" id="PTHR37810:SF5">
    <property type="entry name" value="IMMUNITY PROTEIN SDPI"/>
    <property type="match status" value="1"/>
</dbReference>
<dbReference type="KEGG" id="halx:M0R89_12550"/>
<proteinExistence type="predicted"/>
<feature type="transmembrane region" description="Helical" evidence="1">
    <location>
        <begin position="191"/>
        <end position="208"/>
    </location>
</feature>
<keyword evidence="1" id="KW-0472">Membrane</keyword>
<dbReference type="AlphaFoldDB" id="A0A8U0HRJ3"/>
<dbReference type="PIRSF" id="PIRSF038959">
    <property type="entry name" value="SdpI"/>
    <property type="match status" value="1"/>
</dbReference>
<feature type="transmembrane region" description="Helical" evidence="1">
    <location>
        <begin position="48"/>
        <end position="69"/>
    </location>
</feature>
<keyword evidence="1" id="KW-1133">Transmembrane helix</keyword>
<dbReference type="InterPro" id="IPR012867">
    <property type="entry name" value="DUF1648"/>
</dbReference>
<dbReference type="Pfam" id="PF07853">
    <property type="entry name" value="DUF1648"/>
    <property type="match status" value="1"/>
</dbReference>
<feature type="transmembrane region" description="Helical" evidence="1">
    <location>
        <begin position="113"/>
        <end position="130"/>
    </location>
</feature>
<dbReference type="RefSeq" id="WP_248649429.1">
    <property type="nucleotide sequence ID" value="NZ_CP096659.1"/>
</dbReference>
<keyword evidence="1" id="KW-0812">Transmembrane</keyword>
<evidence type="ECO:0000313" key="3">
    <source>
        <dbReference type="EMBL" id="UPV73373.1"/>
    </source>
</evidence>
<evidence type="ECO:0000313" key="4">
    <source>
        <dbReference type="Proteomes" id="UP000830729"/>
    </source>
</evidence>
<dbReference type="Proteomes" id="UP000830729">
    <property type="component" value="Chromosome"/>
</dbReference>
<dbReference type="PANTHER" id="PTHR37810">
    <property type="entry name" value="IMMUNITY PROTEIN SDPI"/>
    <property type="match status" value="1"/>
</dbReference>
<protein>
    <submittedName>
        <fullName evidence="3">SdpI family protein</fullName>
    </submittedName>
</protein>
<dbReference type="InterPro" id="IPR026272">
    <property type="entry name" value="SdpI"/>
</dbReference>
<accession>A0A8U0HRJ3</accession>
<feature type="transmembrane region" description="Helical" evidence="1">
    <location>
        <begin position="167"/>
        <end position="185"/>
    </location>
</feature>
<organism evidence="3 4">
    <name type="scientific">Halorussus limi</name>
    <dbReference type="NCBI Taxonomy" id="2938695"/>
    <lineage>
        <taxon>Archaea</taxon>
        <taxon>Methanobacteriati</taxon>
        <taxon>Methanobacteriota</taxon>
        <taxon>Stenosarchaea group</taxon>
        <taxon>Halobacteria</taxon>
        <taxon>Halobacteriales</taxon>
        <taxon>Haladaptataceae</taxon>
        <taxon>Halorussus</taxon>
    </lineage>
</organism>
<dbReference type="InterPro" id="IPR025962">
    <property type="entry name" value="SdpI/YhfL"/>
</dbReference>
<evidence type="ECO:0000259" key="2">
    <source>
        <dbReference type="Pfam" id="PF07853"/>
    </source>
</evidence>